<keyword evidence="9 12" id="KW-1133">Transmembrane helix</keyword>
<dbReference type="CDD" id="cd07328">
    <property type="entry name" value="M48_Ste24p_like"/>
    <property type="match status" value="1"/>
</dbReference>
<accession>A0A0D7KEV7</accession>
<dbReference type="GO" id="GO:0046872">
    <property type="term" value="F:metal ion binding"/>
    <property type="evidence" value="ECO:0007669"/>
    <property type="project" value="UniProtKB-KW"/>
</dbReference>
<keyword evidence="15" id="KW-1185">Reference proteome</keyword>
<dbReference type="Proteomes" id="UP000032566">
    <property type="component" value="Unassembled WGS sequence"/>
</dbReference>
<dbReference type="PANTHER" id="PTHR43221:SF1">
    <property type="entry name" value="PROTEASE HTPX"/>
    <property type="match status" value="1"/>
</dbReference>
<name>A0A0D7KEV7_9BURK</name>
<keyword evidence="4" id="KW-0645">Protease</keyword>
<evidence type="ECO:0000256" key="11">
    <source>
        <dbReference type="ARBA" id="ARBA00023136"/>
    </source>
</evidence>
<evidence type="ECO:0000256" key="7">
    <source>
        <dbReference type="ARBA" id="ARBA00022801"/>
    </source>
</evidence>
<dbReference type="PATRIC" id="fig|80878.5.peg.4169"/>
<dbReference type="RefSeq" id="WP_044395942.1">
    <property type="nucleotide sequence ID" value="NZ_JXYQ01000009.1"/>
</dbReference>
<dbReference type="STRING" id="80878.RP29_03700"/>
<evidence type="ECO:0000313" key="14">
    <source>
        <dbReference type="EMBL" id="KJA11748.1"/>
    </source>
</evidence>
<dbReference type="AlphaFoldDB" id="A0A0D7KEV7"/>
<dbReference type="GO" id="GO:0006508">
    <property type="term" value="P:proteolysis"/>
    <property type="evidence" value="ECO:0007669"/>
    <property type="project" value="UniProtKB-KW"/>
</dbReference>
<dbReference type="InterPro" id="IPR050083">
    <property type="entry name" value="HtpX_protease"/>
</dbReference>
<dbReference type="Gene3D" id="3.30.2010.10">
    <property type="entry name" value="Metalloproteases ('zincins'), catalytic domain"/>
    <property type="match status" value="1"/>
</dbReference>
<proteinExistence type="predicted"/>
<evidence type="ECO:0000259" key="13">
    <source>
        <dbReference type="Pfam" id="PF01435"/>
    </source>
</evidence>
<comment type="caution">
    <text evidence="14">The sequence shown here is derived from an EMBL/GenBank/DDBJ whole genome shotgun (WGS) entry which is preliminary data.</text>
</comment>
<evidence type="ECO:0000256" key="10">
    <source>
        <dbReference type="ARBA" id="ARBA00023049"/>
    </source>
</evidence>
<dbReference type="OrthoDB" id="9789270at2"/>
<comment type="subcellular location">
    <subcellularLocation>
        <location evidence="2">Cell membrane</location>
        <topology evidence="2">Multi-pass membrane protein</topology>
    </subcellularLocation>
</comment>
<evidence type="ECO:0000313" key="15">
    <source>
        <dbReference type="Proteomes" id="UP000032566"/>
    </source>
</evidence>
<dbReference type="EMBL" id="JXYQ01000009">
    <property type="protein sequence ID" value="KJA11748.1"/>
    <property type="molecule type" value="Genomic_DNA"/>
</dbReference>
<evidence type="ECO:0000256" key="4">
    <source>
        <dbReference type="ARBA" id="ARBA00022670"/>
    </source>
</evidence>
<evidence type="ECO:0000256" key="6">
    <source>
        <dbReference type="ARBA" id="ARBA00022723"/>
    </source>
</evidence>
<feature type="transmembrane region" description="Helical" evidence="12">
    <location>
        <begin position="28"/>
        <end position="54"/>
    </location>
</feature>
<evidence type="ECO:0000256" key="12">
    <source>
        <dbReference type="SAM" id="Phobius"/>
    </source>
</evidence>
<keyword evidence="8" id="KW-0862">Zinc</keyword>
<keyword evidence="7" id="KW-0378">Hydrolase</keyword>
<feature type="transmembrane region" description="Helical" evidence="12">
    <location>
        <begin position="66"/>
        <end position="85"/>
    </location>
</feature>
<sequence length="617" mass="69992">MEWADFVHLVRTSEQDSAENSSAYRRSVAAFAALGYAWVVGCAVVALALVAWALPQLLQGRFRFGLVLLLLAAGSLLWVSLRALWVRIAPPEGEEITAEDAPELFQALERIRRKVKGPAIHHVLLSDEFNASIQQIPRYGLFGGGTNYLVIGLPLLMALDRGRFLSVLAHEYGHLRGDHGRFGAWIYRTRWSWMQLNKNLGDDTGVAGVATQAFLRWYFPRFAAKTFAMARQDEYEADHIAGRLAGREVMAAALIEVEIRGRWLQTEFWRDHWCMAASQALPVGPFRGLRRLLARAPEAAFANDALRQALKRISNLDDTHPGLRDRLEALDAAGTLPEWSRGSALALLGPEYKAWIARFDRQWCADNATEWKLHHAWLQRVRARAEALQAGMAQASAADLVELARLRKHLDPRADVRPLYELALERSAEHPGALRGLVQALPEGDREAKLACLHRLWDVGSNDRWWAARTALAELETPRMGYDHDAGAFKQWRKRLERAQESEERAWEELSHPACFSHIARHDLSEFELGEFQAELARCTPIARAWLVRKNLREHPQRRAYLLFVELPGMDDEDRYELCRSLERTLGLPGPVLVLWAGESPTLQEIRRSAFEPVFSR</sequence>
<keyword evidence="11 12" id="KW-0472">Membrane</keyword>
<keyword evidence="3" id="KW-1003">Cell membrane</keyword>
<evidence type="ECO:0000256" key="3">
    <source>
        <dbReference type="ARBA" id="ARBA00022475"/>
    </source>
</evidence>
<keyword evidence="5 12" id="KW-0812">Transmembrane</keyword>
<keyword evidence="10" id="KW-0482">Metalloprotease</keyword>
<evidence type="ECO:0000256" key="2">
    <source>
        <dbReference type="ARBA" id="ARBA00004651"/>
    </source>
</evidence>
<protein>
    <submittedName>
        <fullName evidence="14">Peptidase M48</fullName>
    </submittedName>
</protein>
<dbReference type="GO" id="GO:0005886">
    <property type="term" value="C:plasma membrane"/>
    <property type="evidence" value="ECO:0007669"/>
    <property type="project" value="UniProtKB-SubCell"/>
</dbReference>
<dbReference type="Pfam" id="PF01435">
    <property type="entry name" value="Peptidase_M48"/>
    <property type="match status" value="1"/>
</dbReference>
<evidence type="ECO:0000256" key="8">
    <source>
        <dbReference type="ARBA" id="ARBA00022833"/>
    </source>
</evidence>
<dbReference type="InterPro" id="IPR001915">
    <property type="entry name" value="Peptidase_M48"/>
</dbReference>
<evidence type="ECO:0000256" key="5">
    <source>
        <dbReference type="ARBA" id="ARBA00022692"/>
    </source>
</evidence>
<reference evidence="14 15" key="1">
    <citation type="submission" date="2014-12" db="EMBL/GenBank/DDBJ databases">
        <title>Isolation of bacteria from lake water.</title>
        <authorList>
            <person name="Sheng K.-Y."/>
            <person name="Chin P.-S."/>
            <person name="Chan K.-G."/>
            <person name="Tan G.S."/>
        </authorList>
    </citation>
    <scope>NUCLEOTIDE SEQUENCE [LARGE SCALE GENOMIC DNA]</scope>
    <source>
        <strain evidence="14 15">KY4</strain>
    </source>
</reference>
<gene>
    <name evidence="14" type="ORF">RP29_03700</name>
</gene>
<comment type="cofactor">
    <cofactor evidence="1">
        <name>Zn(2+)</name>
        <dbReference type="ChEBI" id="CHEBI:29105"/>
    </cofactor>
</comment>
<keyword evidence="6" id="KW-0479">Metal-binding</keyword>
<dbReference type="GO" id="GO:0004222">
    <property type="term" value="F:metalloendopeptidase activity"/>
    <property type="evidence" value="ECO:0007669"/>
    <property type="project" value="InterPro"/>
</dbReference>
<organism evidence="14 15">
    <name type="scientific">Acidovorax temperans</name>
    <dbReference type="NCBI Taxonomy" id="80878"/>
    <lineage>
        <taxon>Bacteria</taxon>
        <taxon>Pseudomonadati</taxon>
        <taxon>Pseudomonadota</taxon>
        <taxon>Betaproteobacteria</taxon>
        <taxon>Burkholderiales</taxon>
        <taxon>Comamonadaceae</taxon>
        <taxon>Acidovorax</taxon>
    </lineage>
</organism>
<evidence type="ECO:0000256" key="1">
    <source>
        <dbReference type="ARBA" id="ARBA00001947"/>
    </source>
</evidence>
<evidence type="ECO:0000256" key="9">
    <source>
        <dbReference type="ARBA" id="ARBA00022989"/>
    </source>
</evidence>
<dbReference type="PANTHER" id="PTHR43221">
    <property type="entry name" value="PROTEASE HTPX"/>
    <property type="match status" value="1"/>
</dbReference>
<feature type="domain" description="Peptidase M48" evidence="13">
    <location>
        <begin position="148"/>
        <end position="332"/>
    </location>
</feature>